<feature type="domain" description="HTH rpiR-type" evidence="1">
    <location>
        <begin position="5"/>
        <end position="81"/>
    </location>
</feature>
<dbReference type="PANTHER" id="PTHR30514">
    <property type="entry name" value="GLUCOKINASE"/>
    <property type="match status" value="1"/>
</dbReference>
<comment type="caution">
    <text evidence="2">The sequence shown here is derived from an EMBL/GenBank/DDBJ whole genome shotgun (WGS) entry which is preliminary data.</text>
</comment>
<reference evidence="2" key="1">
    <citation type="submission" date="2022-01" db="EMBL/GenBank/DDBJ databases">
        <authorList>
            <person name="Lagorce A."/>
        </authorList>
    </citation>
    <scope>NUCLEOTIDE SEQUENCE</scope>
    <source>
        <strain evidence="2">Th15_F1_D04</strain>
    </source>
</reference>
<sequence length="250" mass="27504">MHESTPLLATLRLIKPGLSPALTQLAEFIEDNLSSVSRMTVTELAEVADVSVSSVSRLSRELGYRNYGDFKMAAHSSISFVPNVNSGAEVDVLDEAEQLFSLTKNLLRDFNFDEFGAYLRRSKGVFVAGENTSLTRLFTDACLNHGKRVVPLTNTAHCEAIQSEVTYKDIFMFISDCPPSAEWLSVLQGLSQSDCVTIAVSPIVPEALGQTYLDYWVPIIGEGSSTFSRINTLLTLEVLTQQLNLDNNVN</sequence>
<dbReference type="InterPro" id="IPR036388">
    <property type="entry name" value="WH-like_DNA-bd_sf"/>
</dbReference>
<dbReference type="GO" id="GO:0003700">
    <property type="term" value="F:DNA-binding transcription factor activity"/>
    <property type="evidence" value="ECO:0007669"/>
    <property type="project" value="InterPro"/>
</dbReference>
<accession>A0AAU9PY53</accession>
<evidence type="ECO:0000259" key="1">
    <source>
        <dbReference type="PROSITE" id="PS51071"/>
    </source>
</evidence>
<dbReference type="InterPro" id="IPR000281">
    <property type="entry name" value="HTH_RpiR"/>
</dbReference>
<evidence type="ECO:0000313" key="2">
    <source>
        <dbReference type="EMBL" id="CAH1521008.1"/>
    </source>
</evidence>
<dbReference type="GO" id="GO:0003677">
    <property type="term" value="F:DNA binding"/>
    <property type="evidence" value="ECO:0007669"/>
    <property type="project" value="InterPro"/>
</dbReference>
<proteinExistence type="predicted"/>
<dbReference type="InterPro" id="IPR046348">
    <property type="entry name" value="SIS_dom_sf"/>
</dbReference>
<dbReference type="Pfam" id="PF01418">
    <property type="entry name" value="HTH_6"/>
    <property type="match status" value="1"/>
</dbReference>
<dbReference type="GO" id="GO:1901135">
    <property type="term" value="P:carbohydrate derivative metabolic process"/>
    <property type="evidence" value="ECO:0007669"/>
    <property type="project" value="InterPro"/>
</dbReference>
<protein>
    <submittedName>
        <fullName evidence="2">Transcriptional regulator, RpiR family</fullName>
    </submittedName>
</protein>
<dbReference type="GO" id="GO:0097367">
    <property type="term" value="F:carbohydrate derivative binding"/>
    <property type="evidence" value="ECO:0007669"/>
    <property type="project" value="InterPro"/>
</dbReference>
<name>A0AAU9PY53_9VIBR</name>
<dbReference type="SUPFAM" id="SSF46689">
    <property type="entry name" value="Homeodomain-like"/>
    <property type="match status" value="1"/>
</dbReference>
<dbReference type="InterPro" id="IPR047640">
    <property type="entry name" value="RpiR-like"/>
</dbReference>
<dbReference type="Gene3D" id="1.10.10.10">
    <property type="entry name" value="Winged helix-like DNA-binding domain superfamily/Winged helix DNA-binding domain"/>
    <property type="match status" value="1"/>
</dbReference>
<dbReference type="PANTHER" id="PTHR30514:SF1">
    <property type="entry name" value="HTH-TYPE TRANSCRIPTIONAL REGULATOR HEXR-RELATED"/>
    <property type="match status" value="1"/>
</dbReference>
<dbReference type="AlphaFoldDB" id="A0AAU9PY53"/>
<evidence type="ECO:0000313" key="3">
    <source>
        <dbReference type="Proteomes" id="UP001295420"/>
    </source>
</evidence>
<organism evidence="2 3">
    <name type="scientific">Vibrio owensii</name>
    <dbReference type="NCBI Taxonomy" id="696485"/>
    <lineage>
        <taxon>Bacteria</taxon>
        <taxon>Pseudomonadati</taxon>
        <taxon>Pseudomonadota</taxon>
        <taxon>Gammaproteobacteria</taxon>
        <taxon>Vibrionales</taxon>
        <taxon>Vibrionaceae</taxon>
        <taxon>Vibrio</taxon>
    </lineage>
</organism>
<dbReference type="RefSeq" id="WP_409929887.1">
    <property type="nucleotide sequence ID" value="NZ_CAKMTQ010000001.1"/>
</dbReference>
<dbReference type="PROSITE" id="PS51071">
    <property type="entry name" value="HTH_RPIR"/>
    <property type="match status" value="1"/>
</dbReference>
<dbReference type="InterPro" id="IPR009057">
    <property type="entry name" value="Homeodomain-like_sf"/>
</dbReference>
<dbReference type="EMBL" id="CAKMTQ010000001">
    <property type="protein sequence ID" value="CAH1521008.1"/>
    <property type="molecule type" value="Genomic_DNA"/>
</dbReference>
<dbReference type="SUPFAM" id="SSF53697">
    <property type="entry name" value="SIS domain"/>
    <property type="match status" value="1"/>
</dbReference>
<gene>
    <name evidence="2" type="ORF">THF1D04_10588</name>
</gene>
<dbReference type="Proteomes" id="UP001295420">
    <property type="component" value="Unassembled WGS sequence"/>
</dbReference>